<gene>
    <name evidence="3" type="ORF">BJ085DRAFT_37254</name>
</gene>
<dbReference type="Pfam" id="PF14701">
    <property type="entry name" value="hDGE_amylase"/>
    <property type="match status" value="2"/>
</dbReference>
<evidence type="ECO:0000313" key="4">
    <source>
        <dbReference type="Proteomes" id="UP000268162"/>
    </source>
</evidence>
<dbReference type="PANTHER" id="PTHR10569">
    <property type="entry name" value="GLYCOGEN DEBRANCHING ENZYME"/>
    <property type="match status" value="1"/>
</dbReference>
<feature type="domain" description="Glycogen debranching enzyme glucanotransferase" evidence="2">
    <location>
        <begin position="454"/>
        <end position="530"/>
    </location>
</feature>
<evidence type="ECO:0000313" key="3">
    <source>
        <dbReference type="EMBL" id="RKP39672.1"/>
    </source>
</evidence>
<proteinExistence type="predicted"/>
<dbReference type="GO" id="GO:0004134">
    <property type="term" value="F:4-alpha-glucanotransferase activity"/>
    <property type="evidence" value="ECO:0007669"/>
    <property type="project" value="InterPro"/>
</dbReference>
<dbReference type="EMBL" id="ML002253">
    <property type="protein sequence ID" value="RKP39672.1"/>
    <property type="molecule type" value="Genomic_DNA"/>
</dbReference>
<dbReference type="GO" id="GO:0004135">
    <property type="term" value="F:amylo-alpha-1,6-glucosidase activity"/>
    <property type="evidence" value="ECO:0007669"/>
    <property type="project" value="InterPro"/>
</dbReference>
<evidence type="ECO:0000259" key="2">
    <source>
        <dbReference type="Pfam" id="PF14701"/>
    </source>
</evidence>
<dbReference type="Pfam" id="PF14699">
    <property type="entry name" value="hGDE_N"/>
    <property type="match status" value="1"/>
</dbReference>
<dbReference type="InterPro" id="IPR032792">
    <property type="entry name" value="AGL_glucanoTrfase"/>
</dbReference>
<dbReference type="SUPFAM" id="SSF51445">
    <property type="entry name" value="(Trans)glycosidases"/>
    <property type="match status" value="1"/>
</dbReference>
<dbReference type="InterPro" id="IPR017853">
    <property type="entry name" value="GH"/>
</dbReference>
<keyword evidence="3" id="KW-0808">Transferase</keyword>
<feature type="domain" description="Eukaryotic glycogen debranching enzyme N-terminal" evidence="1">
    <location>
        <begin position="36"/>
        <end position="124"/>
    </location>
</feature>
<protein>
    <submittedName>
        <fullName evidence="3">Glucanotransferase domain of glycogen debranching enzyme-domain-containing protein</fullName>
    </submittedName>
</protein>
<name>A0A4Q0A2S6_9FUNG</name>
<sequence length="530" mass="60111">MDPTLIVHTLQLNENGEPGQTNEFLRLPAPVQPYGLRFQITAGSEAANRPVLYTNYPLTGVKFSRTQFHPRPFSVGTSSELVCEFPITVAGPYQYYVEYRDDHREEGRNRTATAYFIVDPDLTIRSRPAARGILREAEAVSVRHLPLDGIALQTMVPKWMGPLRDWNRHLEASSQLGYNMIHFVPLQKRGESNSPFSIYDQLALSDDLFTSTDRIQSDDDKYELLAQLLVSMEAEMGMLGLVDMVWNHTAFNSDWLLDHPEAGYNLANSPHLTAAFELDEAIMKLSGELAQHGVPSELNTEADLNALVAAVKEHAIRGIRLWEFYAIDVESCLAATRAALEDPANLPVVDRFDTRTLRGLPLAEKALRLYEAAFGGDRPVGTRRTPNVCDLPVLLSFMKALCGSLNDVEHVMQHTQQLLNEINVPHYALYDQHVDSILSNIRNTVKYERLDSNAHSTAYLERKVIVWTDCVKLRYGKAPEDNPYLWDHMKRYTQIMARYFHGFRIDNCHSTPIELAEYLIDAAREVRPNL</sequence>
<feature type="domain" description="Glycogen debranching enzyme glucanotransferase" evidence="2">
    <location>
        <begin position="144"/>
        <end position="453"/>
    </location>
</feature>
<dbReference type="InterPro" id="IPR029436">
    <property type="entry name" value="AGL_euk_N"/>
</dbReference>
<reference evidence="4" key="1">
    <citation type="journal article" date="2018" name="Nat. Microbiol.">
        <title>Leveraging single-cell genomics to expand the fungal tree of life.</title>
        <authorList>
            <person name="Ahrendt S.R."/>
            <person name="Quandt C.A."/>
            <person name="Ciobanu D."/>
            <person name="Clum A."/>
            <person name="Salamov A."/>
            <person name="Andreopoulos B."/>
            <person name="Cheng J.F."/>
            <person name="Woyke T."/>
            <person name="Pelin A."/>
            <person name="Henrissat B."/>
            <person name="Reynolds N.K."/>
            <person name="Benny G.L."/>
            <person name="Smith M.E."/>
            <person name="James T.Y."/>
            <person name="Grigoriev I.V."/>
        </authorList>
    </citation>
    <scope>NUCLEOTIDE SEQUENCE [LARGE SCALE GENOMIC DNA]</scope>
    <source>
        <strain evidence="4">RSA 468</strain>
    </source>
</reference>
<dbReference type="InterPro" id="IPR010401">
    <property type="entry name" value="AGL/Gdb1"/>
</dbReference>
<accession>A0A4Q0A2S6</accession>
<dbReference type="Proteomes" id="UP000268162">
    <property type="component" value="Unassembled WGS sequence"/>
</dbReference>
<keyword evidence="4" id="KW-1185">Reference proteome</keyword>
<dbReference type="Gene3D" id="3.20.20.80">
    <property type="entry name" value="Glycosidases"/>
    <property type="match status" value="2"/>
</dbReference>
<organism evidence="3 4">
    <name type="scientific">Dimargaris cristalligena</name>
    <dbReference type="NCBI Taxonomy" id="215637"/>
    <lineage>
        <taxon>Eukaryota</taxon>
        <taxon>Fungi</taxon>
        <taxon>Fungi incertae sedis</taxon>
        <taxon>Zoopagomycota</taxon>
        <taxon>Kickxellomycotina</taxon>
        <taxon>Dimargaritomycetes</taxon>
        <taxon>Dimargaritales</taxon>
        <taxon>Dimargaritaceae</taxon>
        <taxon>Dimargaris</taxon>
    </lineage>
</organism>
<dbReference type="AlphaFoldDB" id="A0A4Q0A2S6"/>
<feature type="non-terminal residue" evidence="3">
    <location>
        <position position="530"/>
    </location>
</feature>
<dbReference type="PANTHER" id="PTHR10569:SF2">
    <property type="entry name" value="GLYCOGEN DEBRANCHING ENZYME"/>
    <property type="match status" value="1"/>
</dbReference>
<evidence type="ECO:0000259" key="1">
    <source>
        <dbReference type="Pfam" id="PF14699"/>
    </source>
</evidence>
<dbReference type="GO" id="GO:0005980">
    <property type="term" value="P:glycogen catabolic process"/>
    <property type="evidence" value="ECO:0007669"/>
    <property type="project" value="InterPro"/>
</dbReference>
<dbReference type="STRING" id="215637.A0A4Q0A2S6"/>
<dbReference type="FunFam" id="3.20.20.80:FF:000070">
    <property type="entry name" value="GDB1p Glycogen debranching enzyme"/>
    <property type="match status" value="1"/>
</dbReference>